<organism evidence="4">
    <name type="scientific">Triticum aestivum</name>
    <name type="common">Wheat</name>
    <dbReference type="NCBI Taxonomy" id="4565"/>
    <lineage>
        <taxon>Eukaryota</taxon>
        <taxon>Viridiplantae</taxon>
        <taxon>Streptophyta</taxon>
        <taxon>Embryophyta</taxon>
        <taxon>Tracheophyta</taxon>
        <taxon>Spermatophyta</taxon>
        <taxon>Magnoliopsida</taxon>
        <taxon>Liliopsida</taxon>
        <taxon>Poales</taxon>
        <taxon>Poaceae</taxon>
        <taxon>BOP clade</taxon>
        <taxon>Pooideae</taxon>
        <taxon>Triticodae</taxon>
        <taxon>Triticeae</taxon>
        <taxon>Triticinae</taxon>
        <taxon>Triticum</taxon>
    </lineage>
</organism>
<dbReference type="GO" id="GO:0008289">
    <property type="term" value="F:lipid binding"/>
    <property type="evidence" value="ECO:0007669"/>
    <property type="project" value="UniProtKB-KW"/>
</dbReference>
<dbReference type="Gramene" id="TraesCLE_scaffold_038733_01G000100.1">
    <property type="protein sequence ID" value="TraesCLE_scaffold_038733_01G000100.1"/>
    <property type="gene ID" value="TraesCLE_scaffold_038733_01G000100"/>
</dbReference>
<dbReference type="Gramene" id="TraesCS4A03G1050700.1">
    <property type="protein sequence ID" value="TraesCS4A03G1050700.1.CDS1"/>
    <property type="gene ID" value="TraesCS4A03G1050700"/>
</dbReference>
<reference evidence="4" key="2">
    <citation type="submission" date="2018-10" db="UniProtKB">
        <authorList>
            <consortium name="EnsemblPlants"/>
        </authorList>
    </citation>
    <scope>IDENTIFICATION</scope>
</reference>
<dbReference type="OrthoDB" id="665742at2759"/>
<feature type="signal peptide" evidence="3">
    <location>
        <begin position="1"/>
        <end position="16"/>
    </location>
</feature>
<dbReference type="Gramene" id="TraesRN4A0101086200.1">
    <property type="protein sequence ID" value="TraesRN4A0101086200.1"/>
    <property type="gene ID" value="TraesRN4A0101086200"/>
</dbReference>
<dbReference type="GO" id="GO:0006869">
    <property type="term" value="P:lipid transport"/>
    <property type="evidence" value="ECO:0007669"/>
    <property type="project" value="InterPro"/>
</dbReference>
<dbReference type="Gramene" id="TraesCAD_scaffold_020054_01G000200.1">
    <property type="protein sequence ID" value="TraesCAD_scaffold_020054_01G000200.1"/>
    <property type="gene ID" value="TraesCAD_scaffold_020054_01G000200"/>
</dbReference>
<dbReference type="SUPFAM" id="SSF47699">
    <property type="entry name" value="Bifunctional inhibitor/lipid-transfer protein/seed storage 2S albumin"/>
    <property type="match status" value="1"/>
</dbReference>
<protein>
    <recommendedName>
        <fullName evidence="6">Bifunctional inhibitor/plant lipid transfer protein/seed storage helical domain-containing protein</fullName>
    </recommendedName>
</protein>
<dbReference type="Gramene" id="TraesROB_scaffold_609847_01G000100.1">
    <property type="protein sequence ID" value="TraesROB_scaffold_609847_01G000100.1"/>
    <property type="gene ID" value="TraesROB_scaffold_609847_01G000100"/>
</dbReference>
<evidence type="ECO:0000256" key="2">
    <source>
        <dbReference type="ARBA" id="ARBA00023121"/>
    </source>
</evidence>
<reference evidence="4" key="1">
    <citation type="submission" date="2018-08" db="EMBL/GenBank/DDBJ databases">
        <authorList>
            <person name="Rossello M."/>
        </authorList>
    </citation>
    <scope>NUCLEOTIDE SEQUENCE [LARGE SCALE GENOMIC DNA]</scope>
    <source>
        <strain evidence="4">cv. Chinese Spring</strain>
    </source>
</reference>
<evidence type="ECO:0000256" key="3">
    <source>
        <dbReference type="SAM" id="SignalP"/>
    </source>
</evidence>
<proteinExistence type="predicted"/>
<dbReference type="EnsemblPlants" id="TraesCS4A02G424200.1">
    <property type="protein sequence ID" value="TraesCS4A02G424200.1.cds1"/>
    <property type="gene ID" value="TraesCS4A02G424200"/>
</dbReference>
<name>A0A341TR38_WHEAT</name>
<dbReference type="EnsemblPlants" id="TraesCS4A02G424000.1">
    <property type="protein sequence ID" value="TraesCS4A02G424000.1.cds1"/>
    <property type="gene ID" value="TraesCS4A02G424000"/>
</dbReference>
<dbReference type="InterPro" id="IPR033872">
    <property type="entry name" value="nsLTP2"/>
</dbReference>
<dbReference type="PANTHER" id="PTHR33214:SF31">
    <property type="entry name" value="BIFUNCTIONAL INHIBITOR_PLANT LIPID TRANSFER PROTEIN_SEED STORAGE HELICAL DOMAIN-CONTAINING PROTEIN"/>
    <property type="match status" value="1"/>
</dbReference>
<dbReference type="Gramene" id="TraesCS4A03G1050100.1">
    <property type="protein sequence ID" value="TraesCS4A03G1050100.1.CDS1"/>
    <property type="gene ID" value="TraesCS4A03G1050100"/>
</dbReference>
<sequence length="89" mass="9433">MCVSFVVVVALSGVVAQLDCKPQLLKACDPAIIDGNAPSTLCCSILTAEKECLCGYLEDRAYRQYVRGPNLRKTITSCGIHVGVCAIGV</sequence>
<keyword evidence="1" id="KW-0813">Transport</keyword>
<dbReference type="Proteomes" id="UP000019116">
    <property type="component" value="Chromosome 4A"/>
</dbReference>
<evidence type="ECO:0000256" key="1">
    <source>
        <dbReference type="ARBA" id="ARBA00022448"/>
    </source>
</evidence>
<evidence type="ECO:0008006" key="6">
    <source>
        <dbReference type="Google" id="ProtNLM"/>
    </source>
</evidence>
<dbReference type="OMA" id="CICAYLE"/>
<evidence type="ECO:0000313" key="4">
    <source>
        <dbReference type="EnsemblPlants" id="TraesCS4A02G424000.1.cds1"/>
    </source>
</evidence>
<accession>A0A341TR38</accession>
<feature type="chain" id="PRO_5043164223" description="Bifunctional inhibitor/plant lipid transfer protein/seed storage helical domain-containing protein" evidence="3">
    <location>
        <begin position="17"/>
        <end position="89"/>
    </location>
</feature>
<dbReference type="PANTHER" id="PTHR33214">
    <property type="entry name" value="BIFUNCTIONAL INHIBITOR/LIPID-TRANSFER PROTEIN/SEED STORAGE 2S ALBUMIN SUPERFAMILY PROTEIN"/>
    <property type="match status" value="1"/>
</dbReference>
<dbReference type="AlphaFoldDB" id="A0A341TR38"/>
<evidence type="ECO:0000313" key="5">
    <source>
        <dbReference type="Proteomes" id="UP000019116"/>
    </source>
</evidence>
<dbReference type="Gene3D" id="1.10.110.10">
    <property type="entry name" value="Plant lipid-transfer and hydrophobic proteins"/>
    <property type="match status" value="1"/>
</dbReference>
<dbReference type="Gramene" id="TraesCS4A02G424200.1">
    <property type="protein sequence ID" value="TraesCS4A02G424200.1.cds1"/>
    <property type="gene ID" value="TraesCS4A02G424200"/>
</dbReference>
<dbReference type="Gramene" id="TraesCS4A02G424000.1">
    <property type="protein sequence ID" value="TraesCS4A02G424000.1.cds1"/>
    <property type="gene ID" value="TraesCS4A02G424000"/>
</dbReference>
<dbReference type="SMR" id="A0A341TR38"/>
<dbReference type="Gramene" id="TraesRN4A0101086100.1">
    <property type="protein sequence ID" value="TraesRN4A0101086100.1"/>
    <property type="gene ID" value="TraesRN4A0101086100"/>
</dbReference>
<dbReference type="InterPro" id="IPR036312">
    <property type="entry name" value="Bifun_inhib/LTP/seed_sf"/>
</dbReference>
<keyword evidence="5" id="KW-1185">Reference proteome</keyword>
<dbReference type="Gramene" id="TraesWEE_scaffold_024164_01G000100.1">
    <property type="protein sequence ID" value="TraesWEE_scaffold_024164_01G000100.1"/>
    <property type="gene ID" value="TraesWEE_scaffold_024164_01G000100"/>
</dbReference>
<keyword evidence="3" id="KW-0732">Signal</keyword>
<keyword evidence="2" id="KW-0446">Lipid-binding</keyword>